<keyword evidence="7 10" id="KW-0418">Kinase</keyword>
<dbReference type="GO" id="GO:0048029">
    <property type="term" value="F:monosaccharide binding"/>
    <property type="evidence" value="ECO:0007669"/>
    <property type="project" value="TreeGrafter"/>
</dbReference>
<dbReference type="InterPro" id="IPR022953">
    <property type="entry name" value="ATP_PFK"/>
</dbReference>
<dbReference type="Gene3D" id="3.40.50.460">
    <property type="entry name" value="Phosphofructokinase domain"/>
    <property type="match status" value="1"/>
</dbReference>
<sequence>MRIGILTGGGDCPGLNAVIRGIVVQGKKEGYEIIGFKDGWLGVLENRWDELTEDDVEDIAREGGTILGTSRTNPFKEERGLERIKQTLKEASVDVLIAIGGDDTLGVANKLYQEGIKTIGVPKTIDNDLSATDYTFGFDTAVNIAMEAIDRLHTTAKSHHRVLVVEIMGRHTGWIALQAGVGGGAHIVLIPEAPFDIEEVCQTIVNRKKKGKSYTIVAVAEGAKAARGSKFLTREVVKEEKTDAFGNIYLGGVARVLEKEIAERTGMETRSVILGHLQRGGRPSAFDRFLATRFGIKAIEMVKEGKFGQMASLRGTDIVSVPLQEAVGKRKSVPVKLYEETAKLLWGK</sequence>
<dbReference type="GO" id="GO:0047334">
    <property type="term" value="F:diphosphate-fructose-6-phosphate 1-phosphotransferase activity"/>
    <property type="evidence" value="ECO:0007669"/>
    <property type="project" value="UniProtKB-EC"/>
</dbReference>
<dbReference type="SUPFAM" id="SSF53784">
    <property type="entry name" value="Phosphofructokinase"/>
    <property type="match status" value="1"/>
</dbReference>
<comment type="caution">
    <text evidence="10">Lacks conserved residue(s) required for the propagation of feature annotation.</text>
</comment>
<dbReference type="GO" id="GO:0005524">
    <property type="term" value="F:ATP binding"/>
    <property type="evidence" value="ECO:0007669"/>
    <property type="project" value="InterPro"/>
</dbReference>
<dbReference type="GO" id="GO:0061621">
    <property type="term" value="P:canonical glycolysis"/>
    <property type="evidence" value="ECO:0007669"/>
    <property type="project" value="TreeGrafter"/>
</dbReference>
<comment type="similarity">
    <text evidence="10">Belongs to the phosphofructokinase type A (PFKA) family. Mixed-substrate PFK group III subfamily.</text>
</comment>
<feature type="binding site" evidence="10">
    <location>
        <position position="270"/>
    </location>
    <ligand>
        <name>substrate</name>
        <note>ligand shared between dimeric partners</note>
    </ligand>
</feature>
<keyword evidence="5 10" id="KW-0808">Transferase</keyword>
<organism evidence="12 13">
    <name type="scientific">Aerophobetes bacterium</name>
    <dbReference type="NCBI Taxonomy" id="2030807"/>
    <lineage>
        <taxon>Bacteria</taxon>
        <taxon>Candidatus Aerophobota</taxon>
    </lineage>
</organism>
<evidence type="ECO:0000256" key="3">
    <source>
        <dbReference type="ARBA" id="ARBA00004679"/>
    </source>
</evidence>
<name>A0A497E5V8_UNCAE</name>
<evidence type="ECO:0000256" key="2">
    <source>
        <dbReference type="ARBA" id="ARBA00004496"/>
    </source>
</evidence>
<dbReference type="PROSITE" id="PS00433">
    <property type="entry name" value="PHOSPHOFRUCTOKINASE"/>
    <property type="match status" value="1"/>
</dbReference>
<feature type="binding site" description="in other chain" evidence="10">
    <location>
        <begin position="276"/>
        <end position="279"/>
    </location>
    <ligand>
        <name>substrate</name>
        <note>ligand shared between dimeric partners</note>
    </ligand>
</feature>
<dbReference type="GO" id="GO:0005945">
    <property type="term" value="C:6-phosphofructokinase complex"/>
    <property type="evidence" value="ECO:0007669"/>
    <property type="project" value="TreeGrafter"/>
</dbReference>
<keyword evidence="6 10" id="KW-0479">Metal-binding</keyword>
<feature type="binding site" description="in other chain" evidence="10">
    <location>
        <position position="221"/>
    </location>
    <ligand>
        <name>substrate</name>
        <note>ligand shared between dimeric partners</note>
    </ligand>
</feature>
<feature type="domain" description="Phosphofructokinase" evidence="11">
    <location>
        <begin position="2"/>
        <end position="302"/>
    </location>
</feature>
<evidence type="ECO:0000256" key="7">
    <source>
        <dbReference type="ARBA" id="ARBA00022777"/>
    </source>
</evidence>
<dbReference type="HAMAP" id="MF_01976">
    <property type="entry name" value="Phosphofructokinase_III"/>
    <property type="match status" value="1"/>
</dbReference>
<accession>A0A497E5V8</accession>
<gene>
    <name evidence="10" type="primary">pfp</name>
    <name evidence="12" type="ORF">DRJ00_00675</name>
</gene>
<evidence type="ECO:0000256" key="10">
    <source>
        <dbReference type="HAMAP-Rule" id="MF_01976"/>
    </source>
</evidence>
<evidence type="ECO:0000256" key="4">
    <source>
        <dbReference type="ARBA" id="ARBA00022490"/>
    </source>
</evidence>
<evidence type="ECO:0000256" key="6">
    <source>
        <dbReference type="ARBA" id="ARBA00022723"/>
    </source>
</evidence>
<feature type="binding site" description="in other chain" evidence="10">
    <location>
        <begin position="168"/>
        <end position="170"/>
    </location>
    <ligand>
        <name>substrate</name>
        <note>ligand shared between dimeric partners</note>
    </ligand>
</feature>
<evidence type="ECO:0000313" key="13">
    <source>
        <dbReference type="Proteomes" id="UP000279422"/>
    </source>
</evidence>
<dbReference type="PRINTS" id="PR00476">
    <property type="entry name" value="PHFRCTKINASE"/>
</dbReference>
<dbReference type="Gene3D" id="3.40.50.450">
    <property type="match status" value="1"/>
</dbReference>
<proteinExistence type="inferred from homology"/>
<dbReference type="GO" id="GO:0030388">
    <property type="term" value="P:fructose 1,6-bisphosphate metabolic process"/>
    <property type="evidence" value="ECO:0007669"/>
    <property type="project" value="TreeGrafter"/>
</dbReference>
<comment type="catalytic activity">
    <reaction evidence="10">
        <text>beta-D-fructose 6-phosphate + diphosphate = beta-D-fructose 1,6-bisphosphate + phosphate + H(+)</text>
        <dbReference type="Rhea" id="RHEA:13613"/>
        <dbReference type="ChEBI" id="CHEBI:15378"/>
        <dbReference type="ChEBI" id="CHEBI:32966"/>
        <dbReference type="ChEBI" id="CHEBI:33019"/>
        <dbReference type="ChEBI" id="CHEBI:43474"/>
        <dbReference type="ChEBI" id="CHEBI:57634"/>
        <dbReference type="EC" id="2.7.1.90"/>
    </reaction>
</comment>
<evidence type="ECO:0000256" key="1">
    <source>
        <dbReference type="ARBA" id="ARBA00001946"/>
    </source>
</evidence>
<comment type="subunit">
    <text evidence="10">Homodimer or homotetramer.</text>
</comment>
<dbReference type="Pfam" id="PF00365">
    <property type="entry name" value="PFK"/>
    <property type="match status" value="1"/>
</dbReference>
<evidence type="ECO:0000313" key="12">
    <source>
        <dbReference type="EMBL" id="RLE10646.1"/>
    </source>
</evidence>
<feature type="binding site" evidence="10">
    <location>
        <position position="161"/>
    </location>
    <ligand>
        <name>substrate</name>
        <note>ligand shared between dimeric partners</note>
    </ligand>
</feature>
<dbReference type="InterPro" id="IPR035966">
    <property type="entry name" value="PKF_sf"/>
</dbReference>
<feature type="binding site" evidence="10">
    <location>
        <position position="10"/>
    </location>
    <ligand>
        <name>diphosphate</name>
        <dbReference type="ChEBI" id="CHEBI:33019"/>
    </ligand>
</feature>
<feature type="binding site" evidence="10">
    <location>
        <position position="102"/>
    </location>
    <ligand>
        <name>Mg(2+)</name>
        <dbReference type="ChEBI" id="CHEBI:18420"/>
        <note>catalytic</note>
    </ligand>
</feature>
<comment type="caution">
    <text evidence="12">The sequence shown here is derived from an EMBL/GenBank/DDBJ whole genome shotgun (WGS) entry which is preliminary data.</text>
</comment>
<dbReference type="Proteomes" id="UP000279422">
    <property type="component" value="Unassembled WGS sequence"/>
</dbReference>
<dbReference type="EC" id="2.7.1.90" evidence="10"/>
<feature type="active site" description="Proton acceptor" evidence="10">
    <location>
        <position position="126"/>
    </location>
</feature>
<dbReference type="InterPro" id="IPR012003">
    <property type="entry name" value="ATP_PFK_prok-type"/>
</dbReference>
<comment type="subcellular location">
    <subcellularLocation>
        <location evidence="2 10">Cytoplasm</location>
    </subcellularLocation>
</comment>
<dbReference type="UniPathway" id="UPA00109">
    <property type="reaction ID" value="UER00182"/>
</dbReference>
<reference evidence="12 13" key="1">
    <citation type="submission" date="2018-06" db="EMBL/GenBank/DDBJ databases">
        <title>Extensive metabolic versatility and redundancy in microbially diverse, dynamic hydrothermal sediments.</title>
        <authorList>
            <person name="Dombrowski N."/>
            <person name="Teske A."/>
            <person name="Baker B.J."/>
        </authorList>
    </citation>
    <scope>NUCLEOTIDE SEQUENCE [LARGE SCALE GENOMIC DNA]</scope>
    <source>
        <strain evidence="12">B47_G16</strain>
    </source>
</reference>
<keyword evidence="8 10" id="KW-0460">Magnesium</keyword>
<protein>
    <recommendedName>
        <fullName evidence="10">Pyrophosphate--fructose 6-phosphate 1-phosphotransferase</fullName>
        <ecNumber evidence="10">2.7.1.90</ecNumber>
    </recommendedName>
    <alternativeName>
        <fullName evidence="10">6-phosphofructokinase, pyrophosphate dependent</fullName>
    </alternativeName>
    <alternativeName>
        <fullName evidence="10">PPi-dependent phosphofructokinase</fullName>
        <shortName evidence="10">PPi-PFK</shortName>
    </alternativeName>
    <alternativeName>
        <fullName evidence="10">Pyrophosphate-dependent 6-phosphofructose-1-kinase</fullName>
    </alternativeName>
</protein>
<dbReference type="AlphaFoldDB" id="A0A497E5V8"/>
<dbReference type="InterPro" id="IPR000023">
    <property type="entry name" value="Phosphofructokinase_dom"/>
</dbReference>
<dbReference type="GO" id="GO:0046872">
    <property type="term" value="F:metal ion binding"/>
    <property type="evidence" value="ECO:0007669"/>
    <property type="project" value="UniProtKB-KW"/>
</dbReference>
<dbReference type="PANTHER" id="PTHR13697:SF52">
    <property type="entry name" value="ATP-DEPENDENT 6-PHOSPHOFRUCTOKINASE 3"/>
    <property type="match status" value="1"/>
</dbReference>
<dbReference type="FunFam" id="3.40.50.460:FF:000002">
    <property type="entry name" value="ATP-dependent 6-phosphofructokinase"/>
    <property type="match status" value="1"/>
</dbReference>
<keyword evidence="9 10" id="KW-0324">Glycolysis</keyword>
<evidence type="ECO:0000256" key="9">
    <source>
        <dbReference type="ARBA" id="ARBA00023152"/>
    </source>
</evidence>
<dbReference type="PIRSF" id="PIRSF000532">
    <property type="entry name" value="ATP_PFK_prok"/>
    <property type="match status" value="1"/>
</dbReference>
<feature type="binding site" description="in other chain" evidence="10">
    <location>
        <begin position="124"/>
        <end position="126"/>
    </location>
    <ligand>
        <name>substrate</name>
        <note>ligand shared between dimeric partners</note>
    </ligand>
</feature>
<comment type="cofactor">
    <cofactor evidence="1 10">
        <name>Mg(2+)</name>
        <dbReference type="ChEBI" id="CHEBI:18420"/>
    </cofactor>
</comment>
<dbReference type="GO" id="GO:0042802">
    <property type="term" value="F:identical protein binding"/>
    <property type="evidence" value="ECO:0007669"/>
    <property type="project" value="TreeGrafter"/>
</dbReference>
<comment type="activity regulation">
    <text evidence="10">Non-allosteric.</text>
</comment>
<dbReference type="GO" id="GO:0070095">
    <property type="term" value="F:fructose-6-phosphate binding"/>
    <property type="evidence" value="ECO:0007669"/>
    <property type="project" value="TreeGrafter"/>
</dbReference>
<evidence type="ECO:0000256" key="5">
    <source>
        <dbReference type="ARBA" id="ARBA00022679"/>
    </source>
</evidence>
<feature type="site" description="Important for catalytic activity; stabilizes the transition state when the phosphoryl donor is PPi" evidence="10">
    <location>
        <position position="123"/>
    </location>
</feature>
<dbReference type="NCBIfam" id="NF002872">
    <property type="entry name" value="PRK03202.1"/>
    <property type="match status" value="1"/>
</dbReference>
<dbReference type="GO" id="GO:0003872">
    <property type="term" value="F:6-phosphofructokinase activity"/>
    <property type="evidence" value="ECO:0007669"/>
    <property type="project" value="UniProtKB-UniRule"/>
</dbReference>
<keyword evidence="4 10" id="KW-0963">Cytoplasm</keyword>
<dbReference type="GO" id="GO:0016208">
    <property type="term" value="F:AMP binding"/>
    <property type="evidence" value="ECO:0007669"/>
    <property type="project" value="TreeGrafter"/>
</dbReference>
<dbReference type="InterPro" id="IPR015912">
    <property type="entry name" value="Phosphofructokinase_CS"/>
</dbReference>
<dbReference type="InterPro" id="IPR012829">
    <property type="entry name" value="Phosphofructokinase_III"/>
</dbReference>
<dbReference type="PANTHER" id="PTHR13697">
    <property type="entry name" value="PHOSPHOFRUCTOKINASE"/>
    <property type="match status" value="1"/>
</dbReference>
<evidence type="ECO:0000256" key="8">
    <source>
        <dbReference type="ARBA" id="ARBA00022842"/>
    </source>
</evidence>
<dbReference type="NCBIfam" id="TIGR02483">
    <property type="entry name" value="PFK_mixed"/>
    <property type="match status" value="1"/>
</dbReference>
<comment type="pathway">
    <text evidence="3 10">Carbohydrate degradation; glycolysis; D-glyceraldehyde 3-phosphate and glycerone phosphate from D-glucose: step 3/4.</text>
</comment>
<evidence type="ECO:0000259" key="11">
    <source>
        <dbReference type="Pfam" id="PF00365"/>
    </source>
</evidence>
<dbReference type="EMBL" id="QMPZ01000004">
    <property type="protein sequence ID" value="RLE10646.1"/>
    <property type="molecule type" value="Genomic_DNA"/>
</dbReference>
<dbReference type="GO" id="GO:0006002">
    <property type="term" value="P:fructose 6-phosphate metabolic process"/>
    <property type="evidence" value="ECO:0007669"/>
    <property type="project" value="InterPro"/>
</dbReference>
<comment type="function">
    <text evidence="10">Catalyzes the phosphorylation of D-fructose 6-phosphate, the first committing step of glycolysis. Uses inorganic phosphate (PPi) as phosphoryl donor instead of ATP like common ATP-dependent phosphofructokinases (ATP-PFKs), which renders the reaction reversible, and can thus function both in glycolysis and gluconeogenesis. Consistently, PPi-PFK can replace the enzymes of both the forward (ATP-PFK) and reverse (fructose-bisphosphatase (FBPase)) reactions.</text>
</comment>
<feature type="site" description="Important for catalytic activity and substrate specificity; stabilizes the transition state when the phosphoryl donor is PPi; prevents ATP from binding by mimicking the alpha-phosphate group of ATP" evidence="10">
    <location>
        <position position="103"/>
    </location>
</feature>